<protein>
    <submittedName>
        <fullName evidence="1">Uncharacterized protein</fullName>
    </submittedName>
</protein>
<evidence type="ECO:0000313" key="1">
    <source>
        <dbReference type="EMBL" id="MFD2093128.1"/>
    </source>
</evidence>
<gene>
    <name evidence="1" type="ORF">ACFSHS_16290</name>
</gene>
<dbReference type="RefSeq" id="WP_376878795.1">
    <property type="nucleotide sequence ID" value="NZ_JBHUHP010000016.1"/>
</dbReference>
<keyword evidence="2" id="KW-1185">Reference proteome</keyword>
<evidence type="ECO:0000313" key="2">
    <source>
        <dbReference type="Proteomes" id="UP001597402"/>
    </source>
</evidence>
<comment type="caution">
    <text evidence="1">The sequence shown here is derived from an EMBL/GenBank/DDBJ whole genome shotgun (WGS) entry which is preliminary data.</text>
</comment>
<reference evidence="2" key="1">
    <citation type="journal article" date="2019" name="Int. J. Syst. Evol. Microbiol.">
        <title>The Global Catalogue of Microorganisms (GCM) 10K type strain sequencing project: providing services to taxonomists for standard genome sequencing and annotation.</title>
        <authorList>
            <consortium name="The Broad Institute Genomics Platform"/>
            <consortium name="The Broad Institute Genome Sequencing Center for Infectious Disease"/>
            <person name="Wu L."/>
            <person name="Ma J."/>
        </authorList>
    </citation>
    <scope>NUCLEOTIDE SEQUENCE [LARGE SCALE GENOMIC DNA]</scope>
    <source>
        <strain evidence="2">JCM 3338</strain>
    </source>
</reference>
<sequence length="61" mass="6195">MQQVIDSVSGAAVRMGSPRATELADLVSADGAVATSPEPGVLDLHGIDTDAVGCSPRRRSC</sequence>
<accession>A0ABW4XEQ8</accession>
<proteinExistence type="predicted"/>
<name>A0ABW4XEQ8_9ACTN</name>
<organism evidence="1 2">
    <name type="scientific">Blastococcus deserti</name>
    <dbReference type="NCBI Taxonomy" id="2259033"/>
    <lineage>
        <taxon>Bacteria</taxon>
        <taxon>Bacillati</taxon>
        <taxon>Actinomycetota</taxon>
        <taxon>Actinomycetes</taxon>
        <taxon>Geodermatophilales</taxon>
        <taxon>Geodermatophilaceae</taxon>
        <taxon>Blastococcus</taxon>
    </lineage>
</organism>
<dbReference type="EMBL" id="JBHUHP010000016">
    <property type="protein sequence ID" value="MFD2093128.1"/>
    <property type="molecule type" value="Genomic_DNA"/>
</dbReference>
<dbReference type="Proteomes" id="UP001597402">
    <property type="component" value="Unassembled WGS sequence"/>
</dbReference>